<feature type="region of interest" description="Disordered" evidence="1">
    <location>
        <begin position="1"/>
        <end position="24"/>
    </location>
</feature>
<protein>
    <submittedName>
        <fullName evidence="2">Uncharacterized protein</fullName>
    </submittedName>
</protein>
<dbReference type="OrthoDB" id="10253919at2759"/>
<organism evidence="2 3">
    <name type="scientific">Microdochium bolleyi</name>
    <dbReference type="NCBI Taxonomy" id="196109"/>
    <lineage>
        <taxon>Eukaryota</taxon>
        <taxon>Fungi</taxon>
        <taxon>Dikarya</taxon>
        <taxon>Ascomycota</taxon>
        <taxon>Pezizomycotina</taxon>
        <taxon>Sordariomycetes</taxon>
        <taxon>Xylariomycetidae</taxon>
        <taxon>Xylariales</taxon>
        <taxon>Microdochiaceae</taxon>
        <taxon>Microdochium</taxon>
    </lineage>
</organism>
<reference evidence="3" key="1">
    <citation type="submission" date="2016-02" db="EMBL/GenBank/DDBJ databases">
        <title>Draft genome sequence of Microdochium bolleyi, a fungal endophyte of beachgrass.</title>
        <authorList>
            <consortium name="DOE Joint Genome Institute"/>
            <person name="David A.S."/>
            <person name="May G."/>
            <person name="Haridas S."/>
            <person name="Lim J."/>
            <person name="Wang M."/>
            <person name="Labutti K."/>
            <person name="Lipzen A."/>
            <person name="Barry K."/>
            <person name="Grigoriev I.V."/>
        </authorList>
    </citation>
    <scope>NUCLEOTIDE SEQUENCE [LARGE SCALE GENOMIC DNA]</scope>
    <source>
        <strain evidence="3">J235TASD1</strain>
    </source>
</reference>
<dbReference type="InParanoid" id="A0A136IUU2"/>
<evidence type="ECO:0000313" key="2">
    <source>
        <dbReference type="EMBL" id="KXJ88668.1"/>
    </source>
</evidence>
<name>A0A136IUU2_9PEZI</name>
<accession>A0A136IUU2</accession>
<dbReference type="EMBL" id="KQ964257">
    <property type="protein sequence ID" value="KXJ88668.1"/>
    <property type="molecule type" value="Genomic_DNA"/>
</dbReference>
<evidence type="ECO:0000256" key="1">
    <source>
        <dbReference type="SAM" id="MobiDB-lite"/>
    </source>
</evidence>
<dbReference type="AlphaFoldDB" id="A0A136IUU2"/>
<dbReference type="Proteomes" id="UP000070501">
    <property type="component" value="Unassembled WGS sequence"/>
</dbReference>
<keyword evidence="3" id="KW-1185">Reference proteome</keyword>
<gene>
    <name evidence="2" type="ORF">Micbo1qcDRAFT_15482</name>
</gene>
<proteinExistence type="predicted"/>
<evidence type="ECO:0000313" key="3">
    <source>
        <dbReference type="Proteomes" id="UP000070501"/>
    </source>
</evidence>
<sequence length="439" mass="48549">MSFKESTIPAFNPPGFPHQDDQFSTEQKKAWSDTISSWMDQEISGEGLDVPCGDRPPYTLVDRTPLTQFFNGTQTPFDTAQKPVLVSWTGFPKNVALENPADEKRWKVADGDRYTQDEYCEWTVRKDQDKRIVSVTFTCEGPEYWKFLCENEPDKMLALYKKNNPDFASQMKIEDFFTTDRDGNKVYQPYNKWNGVLSKNPGVDTKLTLVNPGCIMHLAQRNNTLGAEIDIAAQGTVIRKDKNGKVITDEVKLCNCSRYGNATRNSDPKIGSGINSLARSGKAVSIVDPVGIYFVEFASDSFQLDQDGTGNDLVPAPDGTFTWARGDIDHNQGLRLHIQIPDGVMGTGDNEGRQLTVGDLVDTTNGQNVKFGAQFADYIKVGVSAVVKDAKKVAEPVGCPCEGVKPKPAADGEARPMLFSTMVATDGTKQSMPLRTRRD</sequence>